<protein>
    <recommendedName>
        <fullName evidence="3">phosphoserine phosphatase</fullName>
        <ecNumber evidence="3">3.1.3.3</ecNumber>
    </recommendedName>
</protein>
<dbReference type="KEGG" id="tpla:ElP_61730"/>
<reference evidence="12 13" key="1">
    <citation type="submission" date="2019-02" db="EMBL/GenBank/DDBJ databases">
        <title>Deep-cultivation of Planctomycetes and their phenomic and genomic characterization uncovers novel biology.</title>
        <authorList>
            <person name="Wiegand S."/>
            <person name="Jogler M."/>
            <person name="Boedeker C."/>
            <person name="Pinto D."/>
            <person name="Vollmers J."/>
            <person name="Rivas-Marin E."/>
            <person name="Kohn T."/>
            <person name="Peeters S.H."/>
            <person name="Heuer A."/>
            <person name="Rast P."/>
            <person name="Oberbeckmann S."/>
            <person name="Bunk B."/>
            <person name="Jeske O."/>
            <person name="Meyerdierks A."/>
            <person name="Storesund J.E."/>
            <person name="Kallscheuer N."/>
            <person name="Luecker S."/>
            <person name="Lage O.M."/>
            <person name="Pohl T."/>
            <person name="Merkel B.J."/>
            <person name="Hornburger P."/>
            <person name="Mueller R.-W."/>
            <person name="Bruemmer F."/>
            <person name="Labrenz M."/>
            <person name="Spormann A.M."/>
            <person name="Op den Camp H."/>
            <person name="Overmann J."/>
            <person name="Amann R."/>
            <person name="Jetten M.S.M."/>
            <person name="Mascher T."/>
            <person name="Medema M.H."/>
            <person name="Devos D.P."/>
            <person name="Kaster A.-K."/>
            <person name="Ovreas L."/>
            <person name="Rohde M."/>
            <person name="Galperin M.Y."/>
            <person name="Jogler C."/>
        </authorList>
    </citation>
    <scope>NUCLEOTIDE SEQUENCE [LARGE SCALE GENOMIC DNA]</scope>
    <source>
        <strain evidence="12 13">ElP</strain>
    </source>
</reference>
<dbReference type="GO" id="GO:0036424">
    <property type="term" value="F:L-phosphoserine phosphatase activity"/>
    <property type="evidence" value="ECO:0007669"/>
    <property type="project" value="TreeGrafter"/>
</dbReference>
<gene>
    <name evidence="12" type="ORF">ElP_61730</name>
</gene>
<evidence type="ECO:0000313" key="13">
    <source>
        <dbReference type="Proteomes" id="UP000317835"/>
    </source>
</evidence>
<dbReference type="PANTHER" id="PTHR43344">
    <property type="entry name" value="PHOSPHOSERINE PHOSPHATASE"/>
    <property type="match status" value="1"/>
</dbReference>
<evidence type="ECO:0000256" key="9">
    <source>
        <dbReference type="ARBA" id="ARBA00048138"/>
    </source>
</evidence>
<name>A0A518HBI5_9BACT</name>
<dbReference type="InterPro" id="IPR036412">
    <property type="entry name" value="HAD-like_sf"/>
</dbReference>
<comment type="catalytic activity">
    <reaction evidence="10">
        <text>O-phospho-D-serine + H2O = D-serine + phosphate</text>
        <dbReference type="Rhea" id="RHEA:24873"/>
        <dbReference type="ChEBI" id="CHEBI:15377"/>
        <dbReference type="ChEBI" id="CHEBI:35247"/>
        <dbReference type="ChEBI" id="CHEBI:43474"/>
        <dbReference type="ChEBI" id="CHEBI:58680"/>
        <dbReference type="EC" id="3.1.3.3"/>
    </reaction>
</comment>
<evidence type="ECO:0000256" key="3">
    <source>
        <dbReference type="ARBA" id="ARBA00012640"/>
    </source>
</evidence>
<dbReference type="GO" id="GO:0006564">
    <property type="term" value="P:L-serine biosynthetic process"/>
    <property type="evidence" value="ECO:0007669"/>
    <property type="project" value="UniProtKB-KW"/>
</dbReference>
<dbReference type="InterPro" id="IPR050582">
    <property type="entry name" value="HAD-like_SerB"/>
</dbReference>
<evidence type="ECO:0000256" key="1">
    <source>
        <dbReference type="ARBA" id="ARBA00001946"/>
    </source>
</evidence>
<dbReference type="PANTHER" id="PTHR43344:SF2">
    <property type="entry name" value="PHOSPHOSERINE PHOSPHATASE"/>
    <property type="match status" value="1"/>
</dbReference>
<dbReference type="GO" id="GO:0005737">
    <property type="term" value="C:cytoplasm"/>
    <property type="evidence" value="ECO:0007669"/>
    <property type="project" value="TreeGrafter"/>
</dbReference>
<evidence type="ECO:0000256" key="11">
    <source>
        <dbReference type="SAM" id="MobiDB-lite"/>
    </source>
</evidence>
<evidence type="ECO:0000256" key="4">
    <source>
        <dbReference type="ARBA" id="ARBA00022605"/>
    </source>
</evidence>
<evidence type="ECO:0000256" key="5">
    <source>
        <dbReference type="ARBA" id="ARBA00022723"/>
    </source>
</evidence>
<dbReference type="OrthoDB" id="9785423at2"/>
<evidence type="ECO:0000256" key="10">
    <source>
        <dbReference type="ARBA" id="ARBA00048523"/>
    </source>
</evidence>
<keyword evidence="4" id="KW-0028">Amino-acid biosynthesis</keyword>
<dbReference type="RefSeq" id="WP_145276552.1">
    <property type="nucleotide sequence ID" value="NZ_CP036426.1"/>
</dbReference>
<dbReference type="InterPro" id="IPR023214">
    <property type="entry name" value="HAD_sf"/>
</dbReference>
<keyword evidence="7" id="KW-0460">Magnesium</keyword>
<keyword evidence="5" id="KW-0479">Metal-binding</keyword>
<comment type="pathway">
    <text evidence="2">Amino-acid biosynthesis; L-serine biosynthesis; L-serine from 3-phospho-D-glycerate: step 3/3.</text>
</comment>
<dbReference type="SUPFAM" id="SSF56784">
    <property type="entry name" value="HAD-like"/>
    <property type="match status" value="1"/>
</dbReference>
<keyword evidence="6 12" id="KW-0378">Hydrolase</keyword>
<comment type="catalytic activity">
    <reaction evidence="9">
        <text>O-phospho-L-serine + H2O = L-serine + phosphate</text>
        <dbReference type="Rhea" id="RHEA:21208"/>
        <dbReference type="ChEBI" id="CHEBI:15377"/>
        <dbReference type="ChEBI" id="CHEBI:33384"/>
        <dbReference type="ChEBI" id="CHEBI:43474"/>
        <dbReference type="ChEBI" id="CHEBI:57524"/>
        <dbReference type="EC" id="3.1.3.3"/>
    </reaction>
</comment>
<keyword evidence="8" id="KW-0718">Serine biosynthesis</keyword>
<comment type="cofactor">
    <cofactor evidence="1">
        <name>Mg(2+)</name>
        <dbReference type="ChEBI" id="CHEBI:18420"/>
    </cofactor>
</comment>
<accession>A0A518HBI5</accession>
<keyword evidence="13" id="KW-1185">Reference proteome</keyword>
<dbReference type="GO" id="GO:0000287">
    <property type="term" value="F:magnesium ion binding"/>
    <property type="evidence" value="ECO:0007669"/>
    <property type="project" value="TreeGrafter"/>
</dbReference>
<feature type="region of interest" description="Disordered" evidence="11">
    <location>
        <begin position="1"/>
        <end position="21"/>
    </location>
</feature>
<dbReference type="Pfam" id="PF12710">
    <property type="entry name" value="HAD"/>
    <property type="match status" value="1"/>
</dbReference>
<proteinExistence type="predicted"/>
<dbReference type="NCBIfam" id="TIGR01488">
    <property type="entry name" value="HAD-SF-IB"/>
    <property type="match status" value="1"/>
</dbReference>
<evidence type="ECO:0000313" key="12">
    <source>
        <dbReference type="EMBL" id="QDV38222.1"/>
    </source>
</evidence>
<sequence>MRLLPTPTATPPGGDSDRRIDAERLPDHSRHCLVASDFDQTLSFNDSGEVLSELLGRPGFADKVRGLAGAHLVQQGGELAYLLLHDPEYRCVRREHLAEVGRRIRLKRNIDALIEILEGGINGHRFSFFVISAAPEEVVRSALEGIVPPQNIHGTRFSYDEDSGEIRSVERLTAGYGKVAVLDELQARLQVPADRIIYVGDGSSDIHVMLHVNRRNGFTIAVSENKHIAPIARRTVLSDNALSVLVPILEDVVDLATPAQVRGFFEARGLAVQEWDKMQVDVVTFRDGDLARGSSLHDAPASARFG</sequence>
<evidence type="ECO:0000256" key="2">
    <source>
        <dbReference type="ARBA" id="ARBA00005135"/>
    </source>
</evidence>
<dbReference type="Proteomes" id="UP000317835">
    <property type="component" value="Chromosome"/>
</dbReference>
<dbReference type="EC" id="3.1.3.3" evidence="3"/>
<evidence type="ECO:0000256" key="6">
    <source>
        <dbReference type="ARBA" id="ARBA00022801"/>
    </source>
</evidence>
<evidence type="ECO:0000256" key="7">
    <source>
        <dbReference type="ARBA" id="ARBA00022842"/>
    </source>
</evidence>
<dbReference type="AlphaFoldDB" id="A0A518HBI5"/>
<dbReference type="Gene3D" id="3.40.50.1000">
    <property type="entry name" value="HAD superfamily/HAD-like"/>
    <property type="match status" value="1"/>
</dbReference>
<organism evidence="12 13">
    <name type="scientific">Tautonia plasticadhaerens</name>
    <dbReference type="NCBI Taxonomy" id="2527974"/>
    <lineage>
        <taxon>Bacteria</taxon>
        <taxon>Pseudomonadati</taxon>
        <taxon>Planctomycetota</taxon>
        <taxon>Planctomycetia</taxon>
        <taxon>Isosphaerales</taxon>
        <taxon>Isosphaeraceae</taxon>
        <taxon>Tautonia</taxon>
    </lineage>
</organism>
<evidence type="ECO:0000256" key="8">
    <source>
        <dbReference type="ARBA" id="ARBA00023299"/>
    </source>
</evidence>
<dbReference type="EMBL" id="CP036426">
    <property type="protein sequence ID" value="QDV38222.1"/>
    <property type="molecule type" value="Genomic_DNA"/>
</dbReference>